<dbReference type="AlphaFoldDB" id="A0A2T8I688"/>
<gene>
    <name evidence="1" type="ORF">PAHAL_9G586300</name>
</gene>
<dbReference type="Proteomes" id="UP000243499">
    <property type="component" value="Chromosome 9"/>
</dbReference>
<reference evidence="1" key="1">
    <citation type="submission" date="2018-04" db="EMBL/GenBank/DDBJ databases">
        <title>WGS assembly of Panicum hallii.</title>
        <authorList>
            <person name="Lovell J."/>
            <person name="Jenkins J."/>
            <person name="Lowry D."/>
            <person name="Mamidi S."/>
            <person name="Sreedasyam A."/>
            <person name="Weng X."/>
            <person name="Barry K."/>
            <person name="Bonette J."/>
            <person name="Campitelli B."/>
            <person name="Daum C."/>
            <person name="Gordon S."/>
            <person name="Gould B."/>
            <person name="Lipzen A."/>
            <person name="Macqueen A."/>
            <person name="Palacio-Mejia J."/>
            <person name="Plott C."/>
            <person name="Shakirov E."/>
            <person name="Shu S."/>
            <person name="Yoshinaga Y."/>
            <person name="Zane M."/>
            <person name="Rokhsar D."/>
            <person name="Grimwood J."/>
            <person name="Schmutz J."/>
            <person name="Juenger T."/>
        </authorList>
    </citation>
    <scope>NUCLEOTIDE SEQUENCE [LARGE SCALE GENOMIC DNA]</scope>
    <source>
        <strain evidence="1">FIL2</strain>
    </source>
</reference>
<proteinExistence type="predicted"/>
<protein>
    <submittedName>
        <fullName evidence="1">Uncharacterized protein</fullName>
    </submittedName>
</protein>
<dbReference type="PANTHER" id="PTHR33074">
    <property type="entry name" value="EXPRESSED PROTEIN-RELATED"/>
    <property type="match status" value="1"/>
</dbReference>
<sequence length="480" mass="53349">MAIYSTGALPRGVRWREGSPWPPPSILLDLHSYIADRSNATTATATSTRGHTIQVSFWAADPPAMSNLCVHCPCAAESEDSGFEREPRVVGAEGRFVLLRGSFANDAKEELFMYKGDPDSPSLERVPLPLSRDVPRVSEFGIVPCGDDGHYLLVARTFTRLIPPEYELHIYSSVDQTWSIKPLPVPDAPGAEHIVEEKVITLGAGEGVLGRFPERRGAPGCPFHPVARADAREQGEIERIPPGRPRHAAPGCHLQQWHDQVHRGGEHRWIVTTIVPEKPKLIDPREKDVLYDSDLIMAQKRRDVDEKPRQIRKRGGWRAVTWSRTISSNCWRKGCVVDVDEISVDDAIYSSLMSGLGDEHDKSLKFRNLHSFSPTLSTDVDDLVYLRTVVKANDKNGWVVSLDLAEKTLTAIGSYSFARHDPCIYGYRLCSLSNYLNMASGQFPGQADAHQHGILPELWPAGSGGTATQAWTPRKRWRGA</sequence>
<evidence type="ECO:0000313" key="1">
    <source>
        <dbReference type="EMBL" id="PVH33175.1"/>
    </source>
</evidence>
<dbReference type="PANTHER" id="PTHR33074:SF83">
    <property type="entry name" value="EXPRESSED PROTEIN"/>
    <property type="match status" value="1"/>
</dbReference>
<organism evidence="1">
    <name type="scientific">Panicum hallii</name>
    <dbReference type="NCBI Taxonomy" id="206008"/>
    <lineage>
        <taxon>Eukaryota</taxon>
        <taxon>Viridiplantae</taxon>
        <taxon>Streptophyta</taxon>
        <taxon>Embryophyta</taxon>
        <taxon>Tracheophyta</taxon>
        <taxon>Spermatophyta</taxon>
        <taxon>Magnoliopsida</taxon>
        <taxon>Liliopsida</taxon>
        <taxon>Poales</taxon>
        <taxon>Poaceae</taxon>
        <taxon>PACMAD clade</taxon>
        <taxon>Panicoideae</taxon>
        <taxon>Panicodae</taxon>
        <taxon>Paniceae</taxon>
        <taxon>Panicinae</taxon>
        <taxon>Panicum</taxon>
        <taxon>Panicum sect. Panicum</taxon>
    </lineage>
</organism>
<name>A0A2T8I688_9POAL</name>
<dbReference type="EMBL" id="CM008054">
    <property type="protein sequence ID" value="PVH33175.1"/>
    <property type="molecule type" value="Genomic_DNA"/>
</dbReference>
<accession>A0A2T8I688</accession>
<dbReference type="Gramene" id="PVH33175">
    <property type="protein sequence ID" value="PVH33175"/>
    <property type="gene ID" value="PAHAL_9G586300"/>
</dbReference>